<name>A0A5N8WAT5_9ACTN</name>
<dbReference type="OrthoDB" id="4152765at2"/>
<proteinExistence type="predicted"/>
<keyword evidence="2" id="KW-0732">Signal</keyword>
<evidence type="ECO:0000256" key="2">
    <source>
        <dbReference type="SAM" id="SignalP"/>
    </source>
</evidence>
<protein>
    <recommendedName>
        <fullName evidence="5">Secreted protein</fullName>
    </recommendedName>
</protein>
<sequence length="219" mass="23453">MHSTRTRLRHGALTACAAVLALLAVGCSKASAGAQADGCRDNGHWSPRERAAWLRTAVAFHGTADGADPSYEEASVVVRARHNGDVRVLCQPLAVQVEFWTLTATTTGTDRSFVKRYRLSTDGSRTRTVGFPAGLPTGQDGACTRILVAAHTGEPLADGELPWTASDLTTSEDTDVRFGTERIGVYRLLPPHDSARCDAARSTTSPSPTRSTIWDVNHP</sequence>
<evidence type="ECO:0000313" key="3">
    <source>
        <dbReference type="EMBL" id="MPY44419.1"/>
    </source>
</evidence>
<feature type="compositionally biased region" description="Low complexity" evidence="1">
    <location>
        <begin position="201"/>
        <end position="212"/>
    </location>
</feature>
<feature type="signal peptide" evidence="2">
    <location>
        <begin position="1"/>
        <end position="32"/>
    </location>
</feature>
<reference evidence="3 4" key="1">
    <citation type="submission" date="2019-07" db="EMBL/GenBank/DDBJ databases">
        <title>New species of Amycolatopsis and Streptomyces.</title>
        <authorList>
            <person name="Duangmal K."/>
            <person name="Teo W.F.A."/>
            <person name="Lipun K."/>
        </authorList>
    </citation>
    <scope>NUCLEOTIDE SEQUENCE [LARGE SCALE GENOMIC DNA]</scope>
    <source>
        <strain evidence="3 4">TISTR 2346</strain>
    </source>
</reference>
<dbReference type="Proteomes" id="UP000326979">
    <property type="component" value="Unassembled WGS sequence"/>
</dbReference>
<feature type="chain" id="PRO_5039258903" description="Secreted protein" evidence="2">
    <location>
        <begin position="33"/>
        <end position="219"/>
    </location>
</feature>
<dbReference type="AlphaFoldDB" id="A0A5N8WAT5"/>
<keyword evidence="4" id="KW-1185">Reference proteome</keyword>
<organism evidence="3 4">
    <name type="scientific">Streptomyces phyllanthi</name>
    <dbReference type="NCBI Taxonomy" id="1803180"/>
    <lineage>
        <taxon>Bacteria</taxon>
        <taxon>Bacillati</taxon>
        <taxon>Actinomycetota</taxon>
        <taxon>Actinomycetes</taxon>
        <taxon>Kitasatosporales</taxon>
        <taxon>Streptomycetaceae</taxon>
        <taxon>Streptomyces</taxon>
    </lineage>
</organism>
<comment type="caution">
    <text evidence="3">The sequence shown here is derived from an EMBL/GenBank/DDBJ whole genome shotgun (WGS) entry which is preliminary data.</text>
</comment>
<evidence type="ECO:0000256" key="1">
    <source>
        <dbReference type="SAM" id="MobiDB-lite"/>
    </source>
</evidence>
<gene>
    <name evidence="3" type="ORF">FNH04_32290</name>
</gene>
<dbReference type="PROSITE" id="PS51257">
    <property type="entry name" value="PROKAR_LIPOPROTEIN"/>
    <property type="match status" value="1"/>
</dbReference>
<evidence type="ECO:0000313" key="4">
    <source>
        <dbReference type="Proteomes" id="UP000326979"/>
    </source>
</evidence>
<evidence type="ECO:0008006" key="5">
    <source>
        <dbReference type="Google" id="ProtNLM"/>
    </source>
</evidence>
<accession>A0A5N8WAT5</accession>
<dbReference type="RefSeq" id="WP_152789409.1">
    <property type="nucleotide sequence ID" value="NZ_BAABEQ010000097.1"/>
</dbReference>
<feature type="region of interest" description="Disordered" evidence="1">
    <location>
        <begin position="195"/>
        <end position="219"/>
    </location>
</feature>
<dbReference type="EMBL" id="VJZE01000321">
    <property type="protein sequence ID" value="MPY44419.1"/>
    <property type="molecule type" value="Genomic_DNA"/>
</dbReference>